<dbReference type="PANTHER" id="PTHR12585:SF69">
    <property type="entry name" value="FI11703P"/>
    <property type="match status" value="1"/>
</dbReference>
<keyword evidence="9" id="KW-1185">Reference proteome</keyword>
<dbReference type="GO" id="GO:0030182">
    <property type="term" value="P:neuron differentiation"/>
    <property type="evidence" value="ECO:0007669"/>
    <property type="project" value="UniProtKB-ARBA"/>
</dbReference>
<dbReference type="PROSITE" id="PS50118">
    <property type="entry name" value="HMG_BOX_2"/>
    <property type="match status" value="1"/>
</dbReference>
<feature type="compositionally biased region" description="Polar residues" evidence="6">
    <location>
        <begin position="492"/>
        <end position="503"/>
    </location>
</feature>
<dbReference type="InterPro" id="IPR006910">
    <property type="entry name" value="Rad21_Rec8_N"/>
</dbReference>
<feature type="compositionally biased region" description="Polar residues" evidence="6">
    <location>
        <begin position="669"/>
        <end position="693"/>
    </location>
</feature>
<dbReference type="Proteomes" id="UP000829354">
    <property type="component" value="Chromosome X"/>
</dbReference>
<accession>A0AAE9JRB4</accession>
<dbReference type="GO" id="GO:0005634">
    <property type="term" value="C:nucleus"/>
    <property type="evidence" value="ECO:0007669"/>
    <property type="project" value="UniProtKB-SubCell"/>
</dbReference>
<comment type="similarity">
    <text evidence="2">Belongs to the rad21 family.</text>
</comment>
<dbReference type="GO" id="GO:0007062">
    <property type="term" value="P:sister chromatid cohesion"/>
    <property type="evidence" value="ECO:0007669"/>
    <property type="project" value="InterPro"/>
</dbReference>
<feature type="compositionally biased region" description="Acidic residues" evidence="6">
    <location>
        <begin position="521"/>
        <end position="531"/>
    </location>
</feature>
<comment type="subcellular location">
    <subcellularLocation>
        <location evidence="1">Nucleus</location>
    </subcellularLocation>
</comment>
<evidence type="ECO:0000256" key="3">
    <source>
        <dbReference type="ARBA" id="ARBA00023125"/>
    </source>
</evidence>
<dbReference type="PANTHER" id="PTHR12585">
    <property type="entry name" value="SCC1 / RAD21 FAMILY MEMBER"/>
    <property type="match status" value="1"/>
</dbReference>
<dbReference type="Gene3D" id="1.10.30.10">
    <property type="entry name" value="High mobility group box domain"/>
    <property type="match status" value="1"/>
</dbReference>
<feature type="region of interest" description="Disordered" evidence="6">
    <location>
        <begin position="483"/>
        <end position="532"/>
    </location>
</feature>
<feature type="DNA-binding region" description="HMG box" evidence="5">
    <location>
        <begin position="705"/>
        <end position="773"/>
    </location>
</feature>
<feature type="compositionally biased region" description="Polar residues" evidence="6">
    <location>
        <begin position="294"/>
        <end position="309"/>
    </location>
</feature>
<keyword evidence="4 5" id="KW-0539">Nucleus</keyword>
<keyword evidence="3 5" id="KW-0238">DNA-binding</keyword>
<dbReference type="CDD" id="cd01388">
    <property type="entry name" value="HMG-box_SoxB"/>
    <property type="match status" value="1"/>
</dbReference>
<dbReference type="Pfam" id="PF04825">
    <property type="entry name" value="Rad21_Rec8_N"/>
    <property type="match status" value="1"/>
</dbReference>
<feature type="region of interest" description="Disordered" evidence="6">
    <location>
        <begin position="669"/>
        <end position="708"/>
    </location>
</feature>
<dbReference type="Pfam" id="PF00505">
    <property type="entry name" value="HMG_box"/>
    <property type="match status" value="1"/>
</dbReference>
<gene>
    <name evidence="8" type="ORF">L5515_018249</name>
</gene>
<feature type="domain" description="HMG box" evidence="7">
    <location>
        <begin position="705"/>
        <end position="773"/>
    </location>
</feature>
<organism evidence="8 9">
    <name type="scientific">Caenorhabditis briggsae</name>
    <dbReference type="NCBI Taxonomy" id="6238"/>
    <lineage>
        <taxon>Eukaryota</taxon>
        <taxon>Metazoa</taxon>
        <taxon>Ecdysozoa</taxon>
        <taxon>Nematoda</taxon>
        <taxon>Chromadorea</taxon>
        <taxon>Rhabditida</taxon>
        <taxon>Rhabditina</taxon>
        <taxon>Rhabditomorpha</taxon>
        <taxon>Rhabditoidea</taxon>
        <taxon>Rhabditidae</taxon>
        <taxon>Peloderinae</taxon>
        <taxon>Caenorhabditis</taxon>
    </lineage>
</organism>
<dbReference type="InterPro" id="IPR039781">
    <property type="entry name" value="Rad21/Rec8-like"/>
</dbReference>
<evidence type="ECO:0000256" key="2">
    <source>
        <dbReference type="ARBA" id="ARBA00009870"/>
    </source>
</evidence>
<proteinExistence type="inferred from homology"/>
<dbReference type="InterPro" id="IPR023093">
    <property type="entry name" value="ScpA-like_C"/>
</dbReference>
<dbReference type="EMBL" id="CP092625">
    <property type="protein sequence ID" value="UMM42407.1"/>
    <property type="molecule type" value="Genomic_DNA"/>
</dbReference>
<evidence type="ECO:0000256" key="4">
    <source>
        <dbReference type="ARBA" id="ARBA00023242"/>
    </source>
</evidence>
<dbReference type="SMART" id="SM00398">
    <property type="entry name" value="HMG"/>
    <property type="match status" value="1"/>
</dbReference>
<dbReference type="InterPro" id="IPR009071">
    <property type="entry name" value="HMG_box_dom"/>
</dbReference>
<dbReference type="GO" id="GO:0008278">
    <property type="term" value="C:cohesin complex"/>
    <property type="evidence" value="ECO:0007669"/>
    <property type="project" value="InterPro"/>
</dbReference>
<dbReference type="InterPro" id="IPR036910">
    <property type="entry name" value="HMG_box_dom_sf"/>
</dbReference>
<dbReference type="FunFam" id="1.10.30.10:FF:000002">
    <property type="entry name" value="transcription factor Sox-2"/>
    <property type="match status" value="1"/>
</dbReference>
<evidence type="ECO:0000313" key="8">
    <source>
        <dbReference type="EMBL" id="UMM42407.1"/>
    </source>
</evidence>
<dbReference type="GO" id="GO:0003677">
    <property type="term" value="F:DNA binding"/>
    <property type="evidence" value="ECO:0007669"/>
    <property type="project" value="UniProtKB-UniRule"/>
</dbReference>
<dbReference type="SUPFAM" id="SSF46785">
    <property type="entry name" value="Winged helix' DNA-binding domain"/>
    <property type="match status" value="1"/>
</dbReference>
<evidence type="ECO:0000256" key="5">
    <source>
        <dbReference type="PROSITE-ProRule" id="PRU00267"/>
    </source>
</evidence>
<evidence type="ECO:0000313" key="9">
    <source>
        <dbReference type="Proteomes" id="UP000829354"/>
    </source>
</evidence>
<feature type="region of interest" description="Disordered" evidence="6">
    <location>
        <begin position="846"/>
        <end position="888"/>
    </location>
</feature>
<reference evidence="8 9" key="1">
    <citation type="submission" date="2022-04" db="EMBL/GenBank/DDBJ databases">
        <title>Chromosome-level reference genomes for two strains of Caenorhabditis briggsae: an improved platform for comparative genomics.</title>
        <authorList>
            <person name="Stevens L."/>
            <person name="Andersen E."/>
        </authorList>
    </citation>
    <scope>NUCLEOTIDE SEQUENCE [LARGE SCALE GENOMIC DNA]</scope>
    <source>
        <strain evidence="8">VX34</strain>
        <tissue evidence="8">Whole-organism</tissue>
    </source>
</reference>
<dbReference type="Gene3D" id="1.10.10.580">
    <property type="entry name" value="Structural maintenance of chromosome 1. Chain E"/>
    <property type="match status" value="1"/>
</dbReference>
<protein>
    <recommendedName>
        <fullName evidence="7">HMG box domain-containing protein</fullName>
    </recommendedName>
</protein>
<dbReference type="InterPro" id="IPR036390">
    <property type="entry name" value="WH_DNA-bd_sf"/>
</dbReference>
<evidence type="ECO:0000256" key="1">
    <source>
        <dbReference type="ARBA" id="ARBA00004123"/>
    </source>
</evidence>
<dbReference type="InterPro" id="IPR006909">
    <property type="entry name" value="Rad21/Rec8_C_eu"/>
</dbReference>
<dbReference type="SUPFAM" id="SSF47095">
    <property type="entry name" value="HMG-box"/>
    <property type="match status" value="1"/>
</dbReference>
<name>A0AAE9JRB4_CAEBR</name>
<feature type="region of interest" description="Disordered" evidence="6">
    <location>
        <begin position="209"/>
        <end position="309"/>
    </location>
</feature>
<dbReference type="AlphaFoldDB" id="A0AAE9JRB4"/>
<evidence type="ECO:0000256" key="6">
    <source>
        <dbReference type="SAM" id="MobiDB-lite"/>
    </source>
</evidence>
<feature type="compositionally biased region" description="Basic and acidic residues" evidence="6">
    <location>
        <begin position="694"/>
        <end position="706"/>
    </location>
</feature>
<evidence type="ECO:0000259" key="7">
    <source>
        <dbReference type="PROSITE" id="PS50118"/>
    </source>
</evidence>
<sequence>MFYADFVLSKKGPLSKIWLAAHWEKKLSKAQIVETDVNEAVNEIMQPQQKLALRTTGHLLLGICRVFSRQTKYLLADCNEAFLKIKLVFTKGALDQPNPTFPTFTIQDIYGEFGDNVLPEFDDDELNHAPICQSRIDDITMKEDIPLKPSYDYTAILEDDDFGEIAAGVAPEDFTRMLEDVNKEFDAQEEVNSKGALFGRYRESTPALGEAHAPGNMIFGEDDIGGSYDDDRMDEDDHNFQSTSDYQHDNHMPIEEMDYGDDQYMRSEPPLGEEDNYRDETPLRSETPARSETPRVQSPTPSVAPSTSQVLEQDTVESFYEKHAQKRAQAKEQTMKKRKLDDVRMITGEEMKANMADYRELLVHLDLTPPTRKLMWAKRKSHADFLMHFPAMIGFTRCKQYIRAYQENLTVTKLPDNDQKVEAIKNALQLWEIGEEDLQQQQQEMEMQVQDDPIYNDDFDDVAPIDYDNFDMCDIPQAFEPQQDISDDESIPQRNPLSPFTCTTDDEDGSPSEKKRKFADDKDDMDESGIDEDNRWSKRTQLLLTTIAGKLDQNNGQIELDEMLKKGTSRKTAAAKFYSILCLKKNQCIDIEQKESYGDIVIKAGPNIDCQRHANKDITHDGEEHDVHLRCPPLSRRVISLLSHKMMMDPDLSKMQDYSSWTFGFQMPPTSSNNIHQQSMQDDISNGPDSPDSTGKDGKKNDDRVKRPMNAFMVWSRGQRRKMAQENPKMHNSEISKRLGTEWKMLSEQDKRPFIDEAKRLRAIHMKEHPDYKYRPRRKTKSINKKNGAPIPFGNLETKAPTYPTISNNWNPTNQYIDQFRFAPYYSSSGVMDHIPFSLANPVHAVPTDNSSPSQYQPSPLNTNFSTSSYLTTPKSESSPVGSDSTVGTIDSTQFRSYYDHSKDPMMYPYSLDLTHAQNIQNALSQSHVSS</sequence>
<dbReference type="Pfam" id="PF04824">
    <property type="entry name" value="Rad21_Rec8"/>
    <property type="match status" value="1"/>
</dbReference>
<feature type="compositionally biased region" description="Polar residues" evidence="6">
    <location>
        <begin position="848"/>
        <end position="888"/>
    </location>
</feature>
<feature type="compositionally biased region" description="Basic and acidic residues" evidence="6">
    <location>
        <begin position="278"/>
        <end position="293"/>
    </location>
</feature>